<reference evidence="2 3" key="1">
    <citation type="submission" date="2019-03" db="EMBL/GenBank/DDBJ databases">
        <title>Burkholderia cepacia outbreak.</title>
        <authorList>
            <person name="Farzana R."/>
            <person name="Walsh T.R."/>
        </authorList>
    </citation>
    <scope>NUCLEOTIDE SEQUENCE [LARGE SCALE GENOMIC DNA]</scope>
    <source>
        <strain evidence="3">d13</strain>
    </source>
</reference>
<dbReference type="AlphaFoldDB" id="A0AAX2RHU9"/>
<protein>
    <recommendedName>
        <fullName evidence="4">Lipoprotein</fullName>
    </recommendedName>
</protein>
<organism evidence="2 3">
    <name type="scientific">Burkholderia cepacia</name>
    <name type="common">Pseudomonas cepacia</name>
    <dbReference type="NCBI Taxonomy" id="292"/>
    <lineage>
        <taxon>Bacteria</taxon>
        <taxon>Pseudomonadati</taxon>
        <taxon>Pseudomonadota</taxon>
        <taxon>Betaproteobacteria</taxon>
        <taxon>Burkholderiales</taxon>
        <taxon>Burkholderiaceae</taxon>
        <taxon>Burkholderia</taxon>
        <taxon>Burkholderia cepacia complex</taxon>
    </lineage>
</organism>
<dbReference type="Proteomes" id="UP000298234">
    <property type="component" value="Unassembled WGS sequence"/>
</dbReference>
<sequence>MTGERGMLESKILQSTKWLTLIAISALLTGCPPMIVPHFVTVKSSAVYSIPDNPRPWLTLESDGISLYLYQECARPRQGCRQQRLVALKNDARPDWKSLLDAHLISWRVQDLNAPMRRPLSAYVPGTRYRFMGSFDHYPEITFAIPKDLVASREKPNSYTMLEDFNDIVYPADIEIQLVIYDDDHQWIFANQPKFKSDGKKHPSDLFIPSKLFHFEADDARLHRPMALYYVSPQRRPVGTRVIAGQAAESEQDIKIRNLDRQIALVDVPFPSVPLKLDTATVDSTTVAGQPTLACDYSHTQFNLGWMDAAQHSPPSEANRKRCEPYQLPPEPEGK</sequence>
<proteinExistence type="predicted"/>
<dbReference type="RefSeq" id="WP_134255747.1">
    <property type="nucleotide sequence ID" value="NZ_JBGKEA010000001.1"/>
</dbReference>
<name>A0AAX2RHU9_BURCE</name>
<evidence type="ECO:0000313" key="2">
    <source>
        <dbReference type="EMBL" id="TEU38293.1"/>
    </source>
</evidence>
<dbReference type="EMBL" id="SNSQ01000049">
    <property type="protein sequence ID" value="TEU38293.1"/>
    <property type="molecule type" value="Genomic_DNA"/>
</dbReference>
<evidence type="ECO:0000313" key="3">
    <source>
        <dbReference type="Proteomes" id="UP000298234"/>
    </source>
</evidence>
<dbReference type="PROSITE" id="PS51257">
    <property type="entry name" value="PROKAR_LIPOPROTEIN"/>
    <property type="match status" value="1"/>
</dbReference>
<comment type="caution">
    <text evidence="2">The sequence shown here is derived from an EMBL/GenBank/DDBJ whole genome shotgun (WGS) entry which is preliminary data.</text>
</comment>
<accession>A0AAX2RHU9</accession>
<evidence type="ECO:0008006" key="4">
    <source>
        <dbReference type="Google" id="ProtNLM"/>
    </source>
</evidence>
<evidence type="ECO:0000256" key="1">
    <source>
        <dbReference type="SAM" id="MobiDB-lite"/>
    </source>
</evidence>
<gene>
    <name evidence="2" type="ORF">E3D37_32540</name>
</gene>
<feature type="region of interest" description="Disordered" evidence="1">
    <location>
        <begin position="309"/>
        <end position="335"/>
    </location>
</feature>